<sequence>MARHQQGRQCKRKTVVRLLSVHGPNGSAISHNPRASKKSAMADALCLLDLPAEILCYIVNLLDHPKDVAACTVASAALAYASPLDVATSYYHGRSEAALAASLPLSIARVLFERWGITPECRHIPAAAVGGHVDVVRWVCCHTKTSGSLVQSWTTARAPTSARQCTYRPGRDSATYRSAGLRECAPFDPTSGSDSSPPGSPLLGRSLRQEVAIAHNDDLMSSFGSGSPPTQRRRPQRHTPDASATTSDRSPNGEDQPLTRRRRQSASILTGRAAAVRTTTISLLR</sequence>
<evidence type="ECO:0000313" key="3">
    <source>
        <dbReference type="Proteomes" id="UP000202511"/>
    </source>
</evidence>
<protein>
    <submittedName>
        <fullName evidence="2">Uncharacterized protein</fullName>
    </submittedName>
</protein>
<name>A0A0B5J2A5_9VIRU</name>
<feature type="region of interest" description="Disordered" evidence="1">
    <location>
        <begin position="219"/>
        <end position="268"/>
    </location>
</feature>
<dbReference type="Proteomes" id="UP000202511">
    <property type="component" value="Segment"/>
</dbReference>
<dbReference type="KEGG" id="vg:23462571"/>
<reference evidence="2 3" key="1">
    <citation type="journal article" date="2015" name="Parasitol. Res.">
        <title>Viruses in close associations with free-living amoebae.</title>
        <authorList>
            <person name="Scheid P."/>
        </authorList>
    </citation>
    <scope>NUCLEOTIDE SEQUENCE [LARGE SCALE GENOMIC DNA]</scope>
    <source>
        <strain evidence="2">KlaHel</strain>
    </source>
</reference>
<organism evidence="2 3">
    <name type="scientific">Pandoravirus inopinatum</name>
    <dbReference type="NCBI Taxonomy" id="1605721"/>
    <lineage>
        <taxon>Viruses</taxon>
        <taxon>Pandoravirus</taxon>
    </lineage>
</organism>
<dbReference type="EMBL" id="KP136319">
    <property type="protein sequence ID" value="AJF97654.1"/>
    <property type="molecule type" value="Genomic_DNA"/>
</dbReference>
<feature type="compositionally biased region" description="Low complexity" evidence="1">
    <location>
        <begin position="191"/>
        <end position="204"/>
    </location>
</feature>
<accession>A0A0B5J2A5</accession>
<evidence type="ECO:0000313" key="2">
    <source>
        <dbReference type="EMBL" id="AJF97654.1"/>
    </source>
</evidence>
<dbReference type="RefSeq" id="YP_009119889.1">
    <property type="nucleotide sequence ID" value="NC_026440.1"/>
</dbReference>
<feature type="region of interest" description="Disordered" evidence="1">
    <location>
        <begin position="182"/>
        <end position="204"/>
    </location>
</feature>
<evidence type="ECO:0000256" key="1">
    <source>
        <dbReference type="SAM" id="MobiDB-lite"/>
    </source>
</evidence>
<proteinExistence type="predicted"/>
<dbReference type="GeneID" id="23462571"/>